<comment type="caution">
    <text evidence="1">The sequence shown here is derived from an EMBL/GenBank/DDBJ whole genome shotgun (WGS) entry which is preliminary data.</text>
</comment>
<name>A0A314Z9D4_PRUYE</name>
<dbReference type="EMBL" id="PJQY01001897">
    <property type="protein sequence ID" value="PQP98435.1"/>
    <property type="molecule type" value="Genomic_DNA"/>
</dbReference>
<accession>A0A314Z9D4</accession>
<protein>
    <submittedName>
        <fullName evidence="1">Uncharacterized protein</fullName>
    </submittedName>
</protein>
<organism evidence="1 2">
    <name type="scientific">Prunus yedoensis var. nudiflora</name>
    <dbReference type="NCBI Taxonomy" id="2094558"/>
    <lineage>
        <taxon>Eukaryota</taxon>
        <taxon>Viridiplantae</taxon>
        <taxon>Streptophyta</taxon>
        <taxon>Embryophyta</taxon>
        <taxon>Tracheophyta</taxon>
        <taxon>Spermatophyta</taxon>
        <taxon>Magnoliopsida</taxon>
        <taxon>eudicotyledons</taxon>
        <taxon>Gunneridae</taxon>
        <taxon>Pentapetalae</taxon>
        <taxon>rosids</taxon>
        <taxon>fabids</taxon>
        <taxon>Rosales</taxon>
        <taxon>Rosaceae</taxon>
        <taxon>Amygdaloideae</taxon>
        <taxon>Amygdaleae</taxon>
        <taxon>Prunus</taxon>
    </lineage>
</organism>
<evidence type="ECO:0000313" key="2">
    <source>
        <dbReference type="Proteomes" id="UP000250321"/>
    </source>
</evidence>
<keyword evidence="2" id="KW-1185">Reference proteome</keyword>
<sequence>MTVNVQCVRNLAKEFHKGEVSIFEQCVEEEAYEQYDETIVVEHISDEENDEEFDPKFVDSAYDQSDEDERLLKNDDKAFESHVDHKCL</sequence>
<proteinExistence type="predicted"/>
<dbReference type="Proteomes" id="UP000250321">
    <property type="component" value="Unassembled WGS sequence"/>
</dbReference>
<evidence type="ECO:0000313" key="1">
    <source>
        <dbReference type="EMBL" id="PQP98435.1"/>
    </source>
</evidence>
<reference evidence="1 2" key="1">
    <citation type="submission" date="2018-02" db="EMBL/GenBank/DDBJ databases">
        <title>Draft genome of wild Prunus yedoensis var. nudiflora.</title>
        <authorList>
            <person name="Baek S."/>
            <person name="Kim J.-H."/>
            <person name="Choi K."/>
            <person name="Kim G.-B."/>
            <person name="Cho A."/>
            <person name="Jang H."/>
            <person name="Shin C.-H."/>
            <person name="Yu H.-J."/>
            <person name="Mun J.-H."/>
        </authorList>
    </citation>
    <scope>NUCLEOTIDE SEQUENCE [LARGE SCALE GENOMIC DNA]</scope>
    <source>
        <strain evidence="2">cv. Jeju island</strain>
        <tissue evidence="1">Leaf</tissue>
    </source>
</reference>
<dbReference type="AlphaFoldDB" id="A0A314Z9D4"/>
<gene>
    <name evidence="1" type="ORF">Pyn_19938</name>
</gene>